<keyword evidence="9" id="KW-1185">Reference proteome</keyword>
<dbReference type="InterPro" id="IPR036513">
    <property type="entry name" value="STAS_dom_sf"/>
</dbReference>
<feature type="transmembrane region" description="Helical" evidence="5">
    <location>
        <begin position="108"/>
        <end position="137"/>
    </location>
</feature>
<evidence type="ECO:0000313" key="9">
    <source>
        <dbReference type="Proteomes" id="UP001153069"/>
    </source>
</evidence>
<evidence type="ECO:0000313" key="8">
    <source>
        <dbReference type="EMBL" id="CAB9501103.1"/>
    </source>
</evidence>
<dbReference type="Gene3D" id="2.60.120.10">
    <property type="entry name" value="Jelly Rolls"/>
    <property type="match status" value="1"/>
</dbReference>
<gene>
    <name evidence="8" type="ORF">SEMRO_100_G051090.1</name>
</gene>
<dbReference type="EMBL" id="CAICTM010000099">
    <property type="protein sequence ID" value="CAB9501103.1"/>
    <property type="molecule type" value="Genomic_DNA"/>
</dbReference>
<evidence type="ECO:0000256" key="3">
    <source>
        <dbReference type="ARBA" id="ARBA00022989"/>
    </source>
</evidence>
<reference evidence="8" key="1">
    <citation type="submission" date="2020-06" db="EMBL/GenBank/DDBJ databases">
        <authorList>
            <consortium name="Plant Systems Biology data submission"/>
        </authorList>
    </citation>
    <scope>NUCLEOTIDE SEQUENCE</scope>
    <source>
        <strain evidence="8">D6</strain>
    </source>
</reference>
<evidence type="ECO:0000256" key="1">
    <source>
        <dbReference type="ARBA" id="ARBA00004141"/>
    </source>
</evidence>
<dbReference type="GO" id="GO:0016020">
    <property type="term" value="C:membrane"/>
    <property type="evidence" value="ECO:0007669"/>
    <property type="project" value="UniProtKB-SubCell"/>
</dbReference>
<organism evidence="8 9">
    <name type="scientific">Seminavis robusta</name>
    <dbReference type="NCBI Taxonomy" id="568900"/>
    <lineage>
        <taxon>Eukaryota</taxon>
        <taxon>Sar</taxon>
        <taxon>Stramenopiles</taxon>
        <taxon>Ochrophyta</taxon>
        <taxon>Bacillariophyta</taxon>
        <taxon>Bacillariophyceae</taxon>
        <taxon>Bacillariophycidae</taxon>
        <taxon>Naviculales</taxon>
        <taxon>Naviculaceae</taxon>
        <taxon>Seminavis</taxon>
    </lineage>
</organism>
<dbReference type="PANTHER" id="PTHR43310:SF4">
    <property type="entry name" value="AFR304WP"/>
    <property type="match status" value="1"/>
</dbReference>
<feature type="transmembrane region" description="Helical" evidence="5">
    <location>
        <begin position="44"/>
        <end position="63"/>
    </location>
</feature>
<dbReference type="InterPro" id="IPR018490">
    <property type="entry name" value="cNMP-bd_dom_sf"/>
</dbReference>
<dbReference type="CDD" id="cd07042">
    <property type="entry name" value="STAS_SulP_like_sulfate_transporter"/>
    <property type="match status" value="1"/>
</dbReference>
<proteinExistence type="predicted"/>
<dbReference type="PANTHER" id="PTHR43310">
    <property type="entry name" value="SULFATE TRANSPORTER YBAR-RELATED"/>
    <property type="match status" value="1"/>
</dbReference>
<dbReference type="InterPro" id="IPR052706">
    <property type="entry name" value="Membrane-Transporter-like"/>
</dbReference>
<feature type="domain" description="STAS" evidence="7">
    <location>
        <begin position="180"/>
        <end position="314"/>
    </location>
</feature>
<dbReference type="OrthoDB" id="409725at2759"/>
<evidence type="ECO:0000256" key="4">
    <source>
        <dbReference type="ARBA" id="ARBA00023136"/>
    </source>
</evidence>
<keyword evidence="2 5" id="KW-0812">Transmembrane</keyword>
<name>A0A9N8H8U2_9STRA</name>
<evidence type="ECO:0000259" key="6">
    <source>
        <dbReference type="PROSITE" id="PS50042"/>
    </source>
</evidence>
<dbReference type="Proteomes" id="UP001153069">
    <property type="component" value="Unassembled WGS sequence"/>
</dbReference>
<keyword evidence="3 5" id="KW-1133">Transmembrane helix</keyword>
<accession>A0A9N8H8U2</accession>
<dbReference type="InterPro" id="IPR014710">
    <property type="entry name" value="RmlC-like_jellyroll"/>
</dbReference>
<protein>
    <submittedName>
        <fullName evidence="8">Solute carrier family 26</fullName>
    </submittedName>
</protein>
<dbReference type="SUPFAM" id="SSF51206">
    <property type="entry name" value="cAMP-binding domain-like"/>
    <property type="match status" value="1"/>
</dbReference>
<dbReference type="InterPro" id="IPR000595">
    <property type="entry name" value="cNMP-bd_dom"/>
</dbReference>
<dbReference type="Pfam" id="PF01740">
    <property type="entry name" value="STAS"/>
    <property type="match status" value="1"/>
</dbReference>
<evidence type="ECO:0000259" key="7">
    <source>
        <dbReference type="PROSITE" id="PS50801"/>
    </source>
</evidence>
<dbReference type="InterPro" id="IPR002645">
    <property type="entry name" value="STAS_dom"/>
</dbReference>
<sequence length="498" mass="55288">MDIDTDMNNELMAHGYSNFAAGVFGSLPNYMTYSNSLLFAKSKGGGMASSLIVSFFTFVFFIFGPELAIYIPRCMAGTLLLHIGLDLFMEGVVDSYYYGYDRLEYGGIWLITITMTALGMTAGLCAGVLAALSVYAAQSITYMNPIRAQMPATTLLSSVWTRPASELAILNNERTGRSRILVVQLQGHLFFGNANQLTDTVKGLLTDSQGTGLEPLIVILDFTLVLGLDSSASHAVAKMNTAMHRRFDIAATVFVAGREGFPCEYALSEALSRQGDEEHLEELEDLTYSFSDMNSPKYRRNRICDNLDDALIFAEDVLIFRVDPSLLQRDRAIVEPTGYLAPEDERKLAVQQLANLFPKSDEITAAVKLLFSFFEREEYTVNQKLWEQGDASTCAKLLVRGELIAYSDCNAQTSVAAERVPTGNIVGELGLVQGLPRLSTLECTSEKAIMYSLSLESWKKIRKEHSYAAVYFEEIVIRYLANRAQHVTRIFDSRCLPV</sequence>
<evidence type="ECO:0000256" key="5">
    <source>
        <dbReference type="SAM" id="Phobius"/>
    </source>
</evidence>
<dbReference type="InterPro" id="IPR011547">
    <property type="entry name" value="SLC26A/SulP_dom"/>
</dbReference>
<dbReference type="Gene3D" id="3.30.750.24">
    <property type="entry name" value="STAS domain"/>
    <property type="match status" value="1"/>
</dbReference>
<comment type="subcellular location">
    <subcellularLocation>
        <location evidence="1">Membrane</location>
        <topology evidence="1">Multi-pass membrane protein</topology>
    </subcellularLocation>
</comment>
<dbReference type="PROSITE" id="PS50801">
    <property type="entry name" value="STAS"/>
    <property type="match status" value="1"/>
</dbReference>
<feature type="domain" description="Cyclic nucleotide-binding" evidence="6">
    <location>
        <begin position="370"/>
        <end position="461"/>
    </location>
</feature>
<dbReference type="PROSITE" id="PS50042">
    <property type="entry name" value="CNMP_BINDING_3"/>
    <property type="match status" value="1"/>
</dbReference>
<comment type="caution">
    <text evidence="8">The sequence shown here is derived from an EMBL/GenBank/DDBJ whole genome shotgun (WGS) entry which is preliminary data.</text>
</comment>
<evidence type="ECO:0000256" key="2">
    <source>
        <dbReference type="ARBA" id="ARBA00022692"/>
    </source>
</evidence>
<dbReference type="Pfam" id="PF00916">
    <property type="entry name" value="Sulfate_transp"/>
    <property type="match status" value="1"/>
</dbReference>
<dbReference type="AlphaFoldDB" id="A0A9N8H8U2"/>
<keyword evidence="4 5" id="KW-0472">Membrane</keyword>